<comment type="caution">
    <text evidence="2">The sequence shown here is derived from an EMBL/GenBank/DDBJ whole genome shotgun (WGS) entry which is preliminary data.</text>
</comment>
<keyword evidence="1" id="KW-0472">Membrane</keyword>
<dbReference type="GO" id="GO:0008527">
    <property type="term" value="F:taste receptor activity"/>
    <property type="evidence" value="ECO:0007669"/>
    <property type="project" value="InterPro"/>
</dbReference>
<keyword evidence="1" id="KW-0812">Transmembrane</keyword>
<keyword evidence="1" id="KW-1133">Transmembrane helix</keyword>
<accession>A0A8S4QVX8</accession>
<dbReference type="Pfam" id="PF06151">
    <property type="entry name" value="Trehalose_recp"/>
    <property type="match status" value="1"/>
</dbReference>
<dbReference type="InterPro" id="IPR009318">
    <property type="entry name" value="Gustatory_rcpt"/>
</dbReference>
<feature type="transmembrane region" description="Helical" evidence="1">
    <location>
        <begin position="83"/>
        <end position="103"/>
    </location>
</feature>
<dbReference type="AlphaFoldDB" id="A0A8S4QVX8"/>
<dbReference type="GO" id="GO:0016020">
    <property type="term" value="C:membrane"/>
    <property type="evidence" value="ECO:0007669"/>
    <property type="project" value="InterPro"/>
</dbReference>
<feature type="transmembrane region" description="Helical" evidence="1">
    <location>
        <begin position="133"/>
        <end position="155"/>
    </location>
</feature>
<name>A0A8S4QVX8_9NEOP</name>
<gene>
    <name evidence="2" type="primary">jg24102</name>
    <name evidence="2" type="ORF">PAEG_LOCUS5566</name>
</gene>
<dbReference type="Proteomes" id="UP000838756">
    <property type="component" value="Unassembled WGS sequence"/>
</dbReference>
<organism evidence="2 3">
    <name type="scientific">Pararge aegeria aegeria</name>
    <dbReference type="NCBI Taxonomy" id="348720"/>
    <lineage>
        <taxon>Eukaryota</taxon>
        <taxon>Metazoa</taxon>
        <taxon>Ecdysozoa</taxon>
        <taxon>Arthropoda</taxon>
        <taxon>Hexapoda</taxon>
        <taxon>Insecta</taxon>
        <taxon>Pterygota</taxon>
        <taxon>Neoptera</taxon>
        <taxon>Endopterygota</taxon>
        <taxon>Lepidoptera</taxon>
        <taxon>Glossata</taxon>
        <taxon>Ditrysia</taxon>
        <taxon>Papilionoidea</taxon>
        <taxon>Nymphalidae</taxon>
        <taxon>Satyrinae</taxon>
        <taxon>Satyrini</taxon>
        <taxon>Parargina</taxon>
        <taxon>Pararge</taxon>
    </lineage>
</organism>
<sequence length="180" mass="20139">MLSNLSADYSGLNIENNFLNTILYIFKTARWFGIPTFGGNVALCWAVILLVMLSVIEVFAIWKLIRVLTGSTLISNGTLIGRVSGSIFYGNAVLSLILCWRAVNTWKKLSINWLRVETKGLLLSPDFSIKRKITFVVSFITLCAIIEHTLSMIAATGLDCPPEKYFEQYILSSHGFLLHT</sequence>
<reference evidence="2" key="1">
    <citation type="submission" date="2022-03" db="EMBL/GenBank/DDBJ databases">
        <authorList>
            <person name="Lindestad O."/>
        </authorList>
    </citation>
    <scope>NUCLEOTIDE SEQUENCE</scope>
</reference>
<evidence type="ECO:0000313" key="3">
    <source>
        <dbReference type="Proteomes" id="UP000838756"/>
    </source>
</evidence>
<evidence type="ECO:0000256" key="1">
    <source>
        <dbReference type="SAM" id="Phobius"/>
    </source>
</evidence>
<feature type="transmembrane region" description="Helical" evidence="1">
    <location>
        <begin position="40"/>
        <end position="62"/>
    </location>
</feature>
<evidence type="ECO:0000313" key="2">
    <source>
        <dbReference type="EMBL" id="CAH2217683.1"/>
    </source>
</evidence>
<dbReference type="EMBL" id="CAKXAJ010018397">
    <property type="protein sequence ID" value="CAH2217683.1"/>
    <property type="molecule type" value="Genomic_DNA"/>
</dbReference>
<proteinExistence type="predicted"/>
<dbReference type="OrthoDB" id="5800391at2759"/>
<feature type="non-terminal residue" evidence="2">
    <location>
        <position position="180"/>
    </location>
</feature>
<protein>
    <submittedName>
        <fullName evidence="2">Jg24102 protein</fullName>
    </submittedName>
</protein>
<keyword evidence="3" id="KW-1185">Reference proteome</keyword>